<dbReference type="EMBL" id="JBHRTS010000011">
    <property type="protein sequence ID" value="MFC3195934.1"/>
    <property type="molecule type" value="Genomic_DNA"/>
</dbReference>
<dbReference type="Pfam" id="PF14137">
    <property type="entry name" value="DUF4304"/>
    <property type="match status" value="1"/>
</dbReference>
<organism evidence="1 2">
    <name type="scientific">Marinicella sediminis</name>
    <dbReference type="NCBI Taxonomy" id="1792834"/>
    <lineage>
        <taxon>Bacteria</taxon>
        <taxon>Pseudomonadati</taxon>
        <taxon>Pseudomonadota</taxon>
        <taxon>Gammaproteobacteria</taxon>
        <taxon>Lysobacterales</taxon>
        <taxon>Marinicellaceae</taxon>
        <taxon>Marinicella</taxon>
    </lineage>
</organism>
<reference evidence="2" key="1">
    <citation type="journal article" date="2019" name="Int. J. Syst. Evol. Microbiol.">
        <title>The Global Catalogue of Microorganisms (GCM) 10K type strain sequencing project: providing services to taxonomists for standard genome sequencing and annotation.</title>
        <authorList>
            <consortium name="The Broad Institute Genomics Platform"/>
            <consortium name="The Broad Institute Genome Sequencing Center for Infectious Disease"/>
            <person name="Wu L."/>
            <person name="Ma J."/>
        </authorList>
    </citation>
    <scope>NUCLEOTIDE SEQUENCE [LARGE SCALE GENOMIC DNA]</scope>
    <source>
        <strain evidence="2">KCTC 42953</strain>
    </source>
</reference>
<gene>
    <name evidence="1" type="ORF">ACFODZ_16890</name>
</gene>
<proteinExistence type="predicted"/>
<sequence>MAGSRKIRAAMKKLFEPFLANEGFTGKYPHFQRKEMGDIQLLSVIYDKWGGGFVLEFAHHPAGTLHTSWGTVVPEEEIDIAYTSPSIRARLVRTERGQGCYEDFFRYEKISDNREECEALVNRVVMLFPQVNEWLRKGYVGPNISSFSP</sequence>
<name>A0ABV7JCS7_9GAMM</name>
<evidence type="ECO:0000313" key="1">
    <source>
        <dbReference type="EMBL" id="MFC3195934.1"/>
    </source>
</evidence>
<accession>A0ABV7JCS7</accession>
<protein>
    <submittedName>
        <fullName evidence="1">DUF4304 domain-containing protein</fullName>
    </submittedName>
</protein>
<comment type="caution">
    <text evidence="1">The sequence shown here is derived from an EMBL/GenBank/DDBJ whole genome shotgun (WGS) entry which is preliminary data.</text>
</comment>
<evidence type="ECO:0000313" key="2">
    <source>
        <dbReference type="Proteomes" id="UP001595533"/>
    </source>
</evidence>
<keyword evidence="2" id="KW-1185">Reference proteome</keyword>
<dbReference type="Proteomes" id="UP001595533">
    <property type="component" value="Unassembled WGS sequence"/>
</dbReference>
<dbReference type="InterPro" id="IPR025412">
    <property type="entry name" value="DUF4304"/>
</dbReference>
<dbReference type="RefSeq" id="WP_077412720.1">
    <property type="nucleotide sequence ID" value="NZ_JBHRTS010000011.1"/>
</dbReference>